<gene>
    <name evidence="2" type="ORF">R9X50_00326900</name>
</gene>
<sequence length="144" mass="14334">MQFTTTVVAMAGLAAASWAPSYNSSSAAAVYTTEVVTAYTTYCPESTEITHGTKTYTATASETLTITDCPCTLTKPVSTASVYTSVAPPYPSSNVTSTTYCPTGTAAPTTSAATSTGVPIHNAAGKVGAAGAGMMALVGLVAAL</sequence>
<feature type="chain" id="PRO_5042828829" description="Clock-controlled protein 6" evidence="1">
    <location>
        <begin position="20"/>
        <end position="144"/>
    </location>
</feature>
<evidence type="ECO:0000313" key="3">
    <source>
        <dbReference type="Proteomes" id="UP001303373"/>
    </source>
</evidence>
<evidence type="ECO:0000256" key="1">
    <source>
        <dbReference type="SAM" id="SignalP"/>
    </source>
</evidence>
<proteinExistence type="predicted"/>
<reference evidence="2 3" key="1">
    <citation type="submission" date="2023-11" db="EMBL/GenBank/DDBJ databases">
        <title>An acidophilic fungus is an integral part of prey digestion in a carnivorous sundew plant.</title>
        <authorList>
            <person name="Tsai I.J."/>
        </authorList>
    </citation>
    <scope>NUCLEOTIDE SEQUENCE [LARGE SCALE GENOMIC DNA]</scope>
    <source>
        <strain evidence="2">169a</strain>
    </source>
</reference>
<dbReference type="GO" id="GO:0009277">
    <property type="term" value="C:fungal-type cell wall"/>
    <property type="evidence" value="ECO:0007669"/>
    <property type="project" value="TreeGrafter"/>
</dbReference>
<dbReference type="GO" id="GO:0031505">
    <property type="term" value="P:fungal-type cell wall organization"/>
    <property type="evidence" value="ECO:0007669"/>
    <property type="project" value="InterPro"/>
</dbReference>
<evidence type="ECO:0000313" key="2">
    <source>
        <dbReference type="EMBL" id="WPH00440.1"/>
    </source>
</evidence>
<name>A0AAQ3M409_9PEZI</name>
<dbReference type="PANTHER" id="PTHR35523:SF1">
    <property type="entry name" value="CELL WALL PROTEIN SED1"/>
    <property type="match status" value="1"/>
</dbReference>
<organism evidence="2 3">
    <name type="scientific">Acrodontium crateriforme</name>
    <dbReference type="NCBI Taxonomy" id="150365"/>
    <lineage>
        <taxon>Eukaryota</taxon>
        <taxon>Fungi</taxon>
        <taxon>Dikarya</taxon>
        <taxon>Ascomycota</taxon>
        <taxon>Pezizomycotina</taxon>
        <taxon>Dothideomycetes</taxon>
        <taxon>Dothideomycetidae</taxon>
        <taxon>Mycosphaerellales</taxon>
        <taxon>Teratosphaeriaceae</taxon>
        <taxon>Acrodontium</taxon>
    </lineage>
</organism>
<keyword evidence="3" id="KW-1185">Reference proteome</keyword>
<dbReference type="AlphaFoldDB" id="A0AAQ3M409"/>
<evidence type="ECO:0008006" key="4">
    <source>
        <dbReference type="Google" id="ProtNLM"/>
    </source>
</evidence>
<dbReference type="GO" id="GO:0005199">
    <property type="term" value="F:structural constituent of cell wall"/>
    <property type="evidence" value="ECO:0007669"/>
    <property type="project" value="InterPro"/>
</dbReference>
<keyword evidence="1" id="KW-0732">Signal</keyword>
<dbReference type="InterPro" id="IPR038843">
    <property type="entry name" value="Sed1/Spi1"/>
</dbReference>
<dbReference type="PANTHER" id="PTHR35523">
    <property type="entry name" value="CELL WALL PROTEIN SED1"/>
    <property type="match status" value="1"/>
</dbReference>
<protein>
    <recommendedName>
        <fullName evidence="4">Clock-controlled protein 6</fullName>
    </recommendedName>
</protein>
<feature type="signal peptide" evidence="1">
    <location>
        <begin position="1"/>
        <end position="19"/>
    </location>
</feature>
<dbReference type="EMBL" id="CP138583">
    <property type="protein sequence ID" value="WPH00440.1"/>
    <property type="molecule type" value="Genomic_DNA"/>
</dbReference>
<accession>A0AAQ3M409</accession>
<dbReference type="Proteomes" id="UP001303373">
    <property type="component" value="Chromosome 4"/>
</dbReference>